<comment type="caution">
    <text evidence="3">The sequence shown here is derived from an EMBL/GenBank/DDBJ whole genome shotgun (WGS) entry which is preliminary data.</text>
</comment>
<dbReference type="EMBL" id="JANDBC010000003">
    <property type="protein sequence ID" value="MCP9292501.1"/>
    <property type="molecule type" value="Genomic_DNA"/>
</dbReference>
<protein>
    <submittedName>
        <fullName evidence="3">N-acetyltransferase</fullName>
    </submittedName>
</protein>
<organism evidence="3 4">
    <name type="scientific">Gracilimonas sediminicola</name>
    <dbReference type="NCBI Taxonomy" id="2952158"/>
    <lineage>
        <taxon>Bacteria</taxon>
        <taxon>Pseudomonadati</taxon>
        <taxon>Balneolota</taxon>
        <taxon>Balneolia</taxon>
        <taxon>Balneolales</taxon>
        <taxon>Balneolaceae</taxon>
        <taxon>Gracilimonas</taxon>
    </lineage>
</organism>
<dbReference type="AlphaFoldDB" id="A0A9X2L527"/>
<dbReference type="PROSITE" id="PS51186">
    <property type="entry name" value="GNAT"/>
    <property type="match status" value="1"/>
</dbReference>
<dbReference type="PANTHER" id="PTHR31435:SF10">
    <property type="entry name" value="BSR4717 PROTEIN"/>
    <property type="match status" value="1"/>
</dbReference>
<evidence type="ECO:0000259" key="2">
    <source>
        <dbReference type="PROSITE" id="PS51729"/>
    </source>
</evidence>
<gene>
    <name evidence="3" type="ORF">NM125_13015</name>
</gene>
<dbReference type="CDD" id="cd04301">
    <property type="entry name" value="NAT_SF"/>
    <property type="match status" value="1"/>
</dbReference>
<dbReference type="InterPro" id="IPR031165">
    <property type="entry name" value="GNAT_YJDJ"/>
</dbReference>
<dbReference type="InterPro" id="IPR000182">
    <property type="entry name" value="GNAT_dom"/>
</dbReference>
<keyword evidence="4" id="KW-1185">Reference proteome</keyword>
<dbReference type="PANTHER" id="PTHR31435">
    <property type="entry name" value="PROTEIN NATD1"/>
    <property type="match status" value="1"/>
</dbReference>
<dbReference type="GO" id="GO:0016747">
    <property type="term" value="F:acyltransferase activity, transferring groups other than amino-acyl groups"/>
    <property type="evidence" value="ECO:0007669"/>
    <property type="project" value="InterPro"/>
</dbReference>
<evidence type="ECO:0000313" key="4">
    <source>
        <dbReference type="Proteomes" id="UP001139125"/>
    </source>
</evidence>
<dbReference type="PROSITE" id="PS51729">
    <property type="entry name" value="GNAT_YJDJ"/>
    <property type="match status" value="1"/>
</dbReference>
<sequence>MLDSLHHQRKVWNFKLYPMQIKHDTAETKGSFYIEREGKRVAEMTYSKAGPERIIIDHTEVADEARGEGLGKKLVYQAVEFARENNLKILPLCPFARSVFSKNPEIRDVT</sequence>
<evidence type="ECO:0000313" key="3">
    <source>
        <dbReference type="EMBL" id="MCP9292501.1"/>
    </source>
</evidence>
<feature type="domain" description="N-acetyltransferase" evidence="2">
    <location>
        <begin position="24"/>
        <end position="110"/>
    </location>
</feature>
<proteinExistence type="predicted"/>
<dbReference type="Proteomes" id="UP001139125">
    <property type="component" value="Unassembled WGS sequence"/>
</dbReference>
<accession>A0A9X2L527</accession>
<feature type="domain" description="N-acetyltransferase" evidence="1">
    <location>
        <begin position="1"/>
        <end position="110"/>
    </location>
</feature>
<dbReference type="Gene3D" id="3.40.630.30">
    <property type="match status" value="1"/>
</dbReference>
<dbReference type="Pfam" id="PF14542">
    <property type="entry name" value="Acetyltransf_CG"/>
    <property type="match status" value="1"/>
</dbReference>
<reference evidence="3" key="1">
    <citation type="submission" date="2022-06" db="EMBL/GenBank/DDBJ databases">
        <title>Gracilimonas sp. CAU 1638 isolated from sea sediment.</title>
        <authorList>
            <person name="Kim W."/>
        </authorList>
    </citation>
    <scope>NUCLEOTIDE SEQUENCE</scope>
    <source>
        <strain evidence="3">CAU 1638</strain>
    </source>
</reference>
<dbReference type="RefSeq" id="WP_255135391.1">
    <property type="nucleotide sequence ID" value="NZ_JANDBC010000003.1"/>
</dbReference>
<dbReference type="InterPro" id="IPR016181">
    <property type="entry name" value="Acyl_CoA_acyltransferase"/>
</dbReference>
<dbReference type="SUPFAM" id="SSF55729">
    <property type="entry name" value="Acyl-CoA N-acyltransferases (Nat)"/>
    <property type="match status" value="1"/>
</dbReference>
<evidence type="ECO:0000259" key="1">
    <source>
        <dbReference type="PROSITE" id="PS51186"/>
    </source>
</evidence>
<name>A0A9X2L527_9BACT</name>
<dbReference type="InterPro" id="IPR045057">
    <property type="entry name" value="Gcn5-rel_NAT"/>
</dbReference>